<dbReference type="EMBL" id="LC019725">
    <property type="protein sequence ID" value="BAS02105.1"/>
    <property type="molecule type" value="Genomic_DNA"/>
</dbReference>
<accession>A0A0H5BM69</accession>
<proteinExistence type="predicted"/>
<organism evidence="2">
    <name type="scientific">Cardamom bushy dwarf virus</name>
    <dbReference type="NCBI Taxonomy" id="262588"/>
    <lineage>
        <taxon>Viruses</taxon>
        <taxon>Monodnaviria</taxon>
        <taxon>Shotokuvirae</taxon>
        <taxon>Cressdnaviricota</taxon>
        <taxon>Arfiviricetes</taxon>
        <taxon>Mulpavirales</taxon>
        <taxon>Nanoviridae</taxon>
        <taxon>Babuvirus</taxon>
        <taxon>Babuvirus cardamomi</taxon>
    </lineage>
</organism>
<evidence type="ECO:0000259" key="1">
    <source>
        <dbReference type="Pfam" id="PF00910"/>
    </source>
</evidence>
<feature type="domain" description="Helicase superfamily 3 single-stranded DNA/RNA virus" evidence="1">
    <location>
        <begin position="2"/>
        <end position="78"/>
    </location>
</feature>
<dbReference type="Pfam" id="PF00910">
    <property type="entry name" value="RNA_helicase"/>
    <property type="match status" value="1"/>
</dbReference>
<dbReference type="GO" id="GO:0003723">
    <property type="term" value="F:RNA binding"/>
    <property type="evidence" value="ECO:0007669"/>
    <property type="project" value="InterPro"/>
</dbReference>
<reference evidence="2" key="1">
    <citation type="submission" date="2015-01" db="EMBL/GenBank/DDBJ databases">
        <title>Detection and molecular characterization of viruses infecting Large cardamom.</title>
        <authorList>
            <person name="Sherpa A.R."/>
            <person name="Chakraborty B."/>
        </authorList>
    </citation>
    <scope>NUCLEOTIDE SEQUENCE</scope>
    <source>
        <strain evidence="2">Tung</strain>
    </source>
</reference>
<name>A0A0H5BM69_9VIRU</name>
<dbReference type="InterPro" id="IPR000605">
    <property type="entry name" value="Helicase_SF3_ssDNA/RNA_vir"/>
</dbReference>
<protein>
    <recommendedName>
        <fullName evidence="1">Helicase superfamily 3 single-stranded DNA/RNA virus domain-containing protein</fullName>
    </recommendedName>
</protein>
<sequence length="138" mass="16356">MKKDWFYTRGGKKENILFSYVDEGSTKHVVFDIPRCHQEYLNYDVIEAIKDRVIESTKYKPIKIIEVNRVHVIVMANFMPDYCKISEDRIKTINCSITLCRTWKTQLRLSAWALELNKGRRPVKMYNGPRPTNNTRPE</sequence>
<dbReference type="GO" id="GO:0003724">
    <property type="term" value="F:RNA helicase activity"/>
    <property type="evidence" value="ECO:0007669"/>
    <property type="project" value="InterPro"/>
</dbReference>
<evidence type="ECO:0000313" key="2">
    <source>
        <dbReference type="EMBL" id="BAS02105.1"/>
    </source>
</evidence>